<evidence type="ECO:0000256" key="3">
    <source>
        <dbReference type="ARBA" id="ARBA00022801"/>
    </source>
</evidence>
<comment type="catalytic activity">
    <reaction evidence="1 9">
        <text>Endohydrolysis of (1-&gt;4)-beta-D-glucosidic linkages in cellulose, lichenin and cereal beta-D-glucans.</text>
        <dbReference type="EC" id="3.2.1.4"/>
    </reaction>
</comment>
<dbReference type="InterPro" id="IPR008928">
    <property type="entry name" value="6-hairpin_glycosidase_sf"/>
</dbReference>
<evidence type="ECO:0000256" key="8">
    <source>
        <dbReference type="PROSITE-ProRule" id="PRU10059"/>
    </source>
</evidence>
<dbReference type="STRING" id="3469.A0A4Y7KN33"/>
<dbReference type="InterPro" id="IPR001701">
    <property type="entry name" value="Glyco_hydro_9"/>
</dbReference>
<dbReference type="InterPro" id="IPR018221">
    <property type="entry name" value="Glyco_hydro_9_His_AS"/>
</dbReference>
<evidence type="ECO:0000256" key="5">
    <source>
        <dbReference type="ARBA" id="ARBA00023277"/>
    </source>
</evidence>
<dbReference type="AlphaFoldDB" id="A0A4Y7KN33"/>
<evidence type="ECO:0000256" key="6">
    <source>
        <dbReference type="ARBA" id="ARBA00023295"/>
    </source>
</evidence>
<keyword evidence="13" id="KW-1185">Reference proteome</keyword>
<name>A0A4Y7KN33_PAPSO</name>
<keyword evidence="4 9" id="KW-0136">Cellulose degradation</keyword>
<keyword evidence="5 8" id="KW-0119">Carbohydrate metabolism</keyword>
<keyword evidence="6 8" id="KW-0326">Glycosidase</keyword>
<reference evidence="12 13" key="1">
    <citation type="journal article" date="2018" name="Science">
        <title>The opium poppy genome and morphinan production.</title>
        <authorList>
            <person name="Guo L."/>
            <person name="Winzer T."/>
            <person name="Yang X."/>
            <person name="Li Y."/>
            <person name="Ning Z."/>
            <person name="He Z."/>
            <person name="Teodor R."/>
            <person name="Lu Y."/>
            <person name="Bowser T.A."/>
            <person name="Graham I.A."/>
            <person name="Ye K."/>
        </authorList>
    </citation>
    <scope>NUCLEOTIDE SEQUENCE [LARGE SCALE GENOMIC DNA]</scope>
    <source>
        <strain evidence="13">cv. HN1</strain>
        <tissue evidence="12">Leaves</tissue>
    </source>
</reference>
<feature type="active site" evidence="8">
    <location>
        <position position="425"/>
    </location>
</feature>
<dbReference type="FunFam" id="1.50.10.10:FF:000020">
    <property type="entry name" value="Endoglucanase"/>
    <property type="match status" value="1"/>
</dbReference>
<dbReference type="OMA" id="PVEEFAC"/>
<dbReference type="PROSITE" id="PS00592">
    <property type="entry name" value="GH9_2"/>
    <property type="match status" value="1"/>
</dbReference>
<dbReference type="Gene3D" id="1.50.10.10">
    <property type="match status" value="1"/>
</dbReference>
<evidence type="ECO:0000256" key="1">
    <source>
        <dbReference type="ARBA" id="ARBA00000966"/>
    </source>
</evidence>
<keyword evidence="3 8" id="KW-0378">Hydrolase</keyword>
<keyword evidence="10" id="KW-0472">Membrane</keyword>
<dbReference type="GO" id="GO:0030245">
    <property type="term" value="P:cellulose catabolic process"/>
    <property type="evidence" value="ECO:0007669"/>
    <property type="project" value="UniProtKB-KW"/>
</dbReference>
<dbReference type="SUPFAM" id="SSF48208">
    <property type="entry name" value="Six-hairpin glycosidases"/>
    <property type="match status" value="1"/>
</dbReference>
<evidence type="ECO:0000313" key="12">
    <source>
        <dbReference type="EMBL" id="RZC73349.1"/>
    </source>
</evidence>
<organism evidence="12 13">
    <name type="scientific">Papaver somniferum</name>
    <name type="common">Opium poppy</name>
    <dbReference type="NCBI Taxonomy" id="3469"/>
    <lineage>
        <taxon>Eukaryota</taxon>
        <taxon>Viridiplantae</taxon>
        <taxon>Streptophyta</taxon>
        <taxon>Embryophyta</taxon>
        <taxon>Tracheophyta</taxon>
        <taxon>Spermatophyta</taxon>
        <taxon>Magnoliopsida</taxon>
        <taxon>Ranunculales</taxon>
        <taxon>Papaveraceae</taxon>
        <taxon>Papaveroideae</taxon>
        <taxon>Papaver</taxon>
    </lineage>
</organism>
<accession>A0A4Y7KN33</accession>
<dbReference type="GO" id="GO:0008810">
    <property type="term" value="F:cellulase activity"/>
    <property type="evidence" value="ECO:0007669"/>
    <property type="project" value="UniProtKB-EC"/>
</dbReference>
<evidence type="ECO:0000313" key="13">
    <source>
        <dbReference type="Proteomes" id="UP000316621"/>
    </source>
</evidence>
<protein>
    <recommendedName>
        <fullName evidence="9">Endoglucanase</fullName>
        <ecNumber evidence="9">3.2.1.4</ecNumber>
    </recommendedName>
</protein>
<evidence type="ECO:0000256" key="9">
    <source>
        <dbReference type="RuleBase" id="RU361166"/>
    </source>
</evidence>
<dbReference type="PANTHER" id="PTHR22298">
    <property type="entry name" value="ENDO-1,4-BETA-GLUCANASE"/>
    <property type="match status" value="1"/>
</dbReference>
<keyword evidence="10" id="KW-1133">Transmembrane helix</keyword>
<dbReference type="InterPro" id="IPR012341">
    <property type="entry name" value="6hp_glycosidase-like_sf"/>
</dbReference>
<sequence length="505" mass="56906">MGWWSPYIFPIVCMFLIVSVMGVVRNPAANVDINVINGHHHHNYKEALTKSILFFEGQRSGKLPSTQRMKWRKDSAVNDGQYAGVDLSGGYYDAGDNVKYNFPMSFTTSLLSWSVIEFGKFMGSDLRYAKEAIQWATDYLLKSTETPGVVYAQIGDANIDHSCWERPEDMDTDRTAFAVNQTHPGSEVSAEIAAALAASSIVFRSSNMSYSHILLRRAKQVFKFADTYRGSYNDSLGKYVCPHYCDYGGYKDELLWAASWLYKASNERRYFDYVMRNKPKTTEIAINWDAKGAGTNMLMSIESMRKRSEIWDEHAKESFRIKADEFVCSIVPESPSKTVEYSPGGLLFELGGCNLQNPTAISLLLLAYARYLNEADESVRCGNTIVAPSRLIRLVKSQVDYILGHNPMNMSYMVGYGKKYPNFIHHRGSTLPSMDEHPGRLKCQDGSPYFKSSKPNPNVLVGAIVGGPALNDSYPDTRWLPYYSEPTTYVNAPFVGVLAYFVHHH</sequence>
<evidence type="ECO:0000256" key="2">
    <source>
        <dbReference type="ARBA" id="ARBA00007072"/>
    </source>
</evidence>
<feature type="domain" description="Glycoside hydrolase family 9" evidence="11">
    <location>
        <begin position="44"/>
        <end position="498"/>
    </location>
</feature>
<evidence type="ECO:0000259" key="11">
    <source>
        <dbReference type="Pfam" id="PF00759"/>
    </source>
</evidence>
<dbReference type="Proteomes" id="UP000316621">
    <property type="component" value="Chromosome 8"/>
</dbReference>
<dbReference type="Gramene" id="RZC73349">
    <property type="protein sequence ID" value="RZC73349"/>
    <property type="gene ID" value="C5167_048830"/>
</dbReference>
<gene>
    <name evidence="12" type="ORF">C5167_048830</name>
</gene>
<keyword evidence="7 8" id="KW-0624">Polysaccharide degradation</keyword>
<evidence type="ECO:0000256" key="7">
    <source>
        <dbReference type="ARBA" id="ARBA00023326"/>
    </source>
</evidence>
<proteinExistence type="inferred from homology"/>
<dbReference type="Pfam" id="PF00759">
    <property type="entry name" value="Glyco_hydro_9"/>
    <property type="match status" value="1"/>
</dbReference>
<keyword evidence="10" id="KW-0812">Transmembrane</keyword>
<feature type="transmembrane region" description="Helical" evidence="10">
    <location>
        <begin position="7"/>
        <end position="24"/>
    </location>
</feature>
<comment type="similarity">
    <text evidence="2 8 9">Belongs to the glycosyl hydrolase 9 (cellulase E) family.</text>
</comment>
<evidence type="ECO:0000256" key="10">
    <source>
        <dbReference type="SAM" id="Phobius"/>
    </source>
</evidence>
<evidence type="ECO:0000256" key="4">
    <source>
        <dbReference type="ARBA" id="ARBA00023001"/>
    </source>
</evidence>
<dbReference type="EC" id="3.2.1.4" evidence="9"/>
<dbReference type="EMBL" id="CM010722">
    <property type="protein sequence ID" value="RZC73349.1"/>
    <property type="molecule type" value="Genomic_DNA"/>
</dbReference>